<dbReference type="Proteomes" id="UP000036061">
    <property type="component" value="Chromosome"/>
</dbReference>
<keyword evidence="1" id="KW-0472">Membrane</keyword>
<reference evidence="2 3" key="1">
    <citation type="journal article" date="2015" name="Genome Announc.">
        <title>Draft Genome Sequence of Brevibacillus brevis DZQ7, a Plant Growth-Promoting Rhizobacterium with Broad-Spectrum Antimicrobial Activity.</title>
        <authorList>
            <person name="Hou Q."/>
            <person name="Wang C."/>
            <person name="Hou X."/>
            <person name="Xia Z."/>
            <person name="Ye J."/>
            <person name="Liu K."/>
            <person name="Liu H."/>
            <person name="Wang J."/>
            <person name="Guo H."/>
            <person name="Yu X."/>
            <person name="Yang Y."/>
            <person name="Du B."/>
            <person name="Ding Y."/>
        </authorList>
    </citation>
    <scope>NUCLEOTIDE SEQUENCE [LARGE SCALE GENOMIC DNA]</scope>
    <source>
        <strain evidence="2 3">DZQ7</strain>
    </source>
</reference>
<keyword evidence="1" id="KW-0812">Transmembrane</keyword>
<keyword evidence="1" id="KW-1133">Transmembrane helix</keyword>
<organism evidence="2 3">
    <name type="scientific">Brevibacillus brevis</name>
    <name type="common">Bacillus brevis</name>
    <dbReference type="NCBI Taxonomy" id="1393"/>
    <lineage>
        <taxon>Bacteria</taxon>
        <taxon>Bacillati</taxon>
        <taxon>Bacillota</taxon>
        <taxon>Bacilli</taxon>
        <taxon>Bacillales</taxon>
        <taxon>Paenibacillaceae</taxon>
        <taxon>Brevibacillus</taxon>
    </lineage>
</organism>
<gene>
    <name evidence="2" type="ORF">AB432_005210</name>
</gene>
<protein>
    <submittedName>
        <fullName evidence="2">Uncharacterized protein</fullName>
    </submittedName>
</protein>
<feature type="transmembrane region" description="Helical" evidence="1">
    <location>
        <begin position="28"/>
        <end position="45"/>
    </location>
</feature>
<dbReference type="EMBL" id="CP030117">
    <property type="protein sequence ID" value="AWX54472.1"/>
    <property type="molecule type" value="Genomic_DNA"/>
</dbReference>
<evidence type="ECO:0000256" key="1">
    <source>
        <dbReference type="SAM" id="Phobius"/>
    </source>
</evidence>
<sequence>MASRYLEFAVILTGILLFKIFWGNLTPGAIGILIGLIIVTLILFMRKQYAKREEQKKQENR</sequence>
<proteinExistence type="predicted"/>
<dbReference type="AlphaFoldDB" id="A0A2Z4MD86"/>
<accession>A0A2Z4MD86</accession>
<evidence type="ECO:0000313" key="2">
    <source>
        <dbReference type="EMBL" id="AWX54472.1"/>
    </source>
</evidence>
<name>A0A2Z4MD86_BREBE</name>
<evidence type="ECO:0000313" key="3">
    <source>
        <dbReference type="Proteomes" id="UP000036061"/>
    </source>
</evidence>